<evidence type="ECO:0000313" key="3">
    <source>
        <dbReference type="Proteomes" id="UP000215914"/>
    </source>
</evidence>
<evidence type="ECO:0000313" key="1">
    <source>
        <dbReference type="EMBL" id="KAF5773651.1"/>
    </source>
</evidence>
<gene>
    <name evidence="2" type="ORF">HannXRQ_Chr13g0405571</name>
    <name evidence="1" type="ORF">HanXRQr2_Chr13g0590951</name>
</gene>
<protein>
    <submittedName>
        <fullName evidence="2">Uncharacterized protein</fullName>
    </submittedName>
</protein>
<proteinExistence type="predicted"/>
<name>A0A251STZ8_HELAN</name>
<dbReference type="EMBL" id="MNCJ02000328">
    <property type="protein sequence ID" value="KAF5773651.1"/>
    <property type="molecule type" value="Genomic_DNA"/>
</dbReference>
<reference evidence="1" key="3">
    <citation type="submission" date="2020-06" db="EMBL/GenBank/DDBJ databases">
        <title>Helianthus annuus Genome sequencing and assembly Release 2.</title>
        <authorList>
            <person name="Gouzy J."/>
            <person name="Langlade N."/>
            <person name="Munos S."/>
        </authorList>
    </citation>
    <scope>NUCLEOTIDE SEQUENCE</scope>
    <source>
        <tissue evidence="1">Leaves</tissue>
    </source>
</reference>
<reference evidence="1 3" key="1">
    <citation type="journal article" date="2017" name="Nature">
        <title>The sunflower genome provides insights into oil metabolism, flowering and Asterid evolution.</title>
        <authorList>
            <person name="Badouin H."/>
            <person name="Gouzy J."/>
            <person name="Grassa C.J."/>
            <person name="Murat F."/>
            <person name="Staton S.E."/>
            <person name="Cottret L."/>
            <person name="Lelandais-Briere C."/>
            <person name="Owens G.L."/>
            <person name="Carrere S."/>
            <person name="Mayjonade B."/>
            <person name="Legrand L."/>
            <person name="Gill N."/>
            <person name="Kane N.C."/>
            <person name="Bowers J.E."/>
            <person name="Hubner S."/>
            <person name="Bellec A."/>
            <person name="Berard A."/>
            <person name="Berges H."/>
            <person name="Blanchet N."/>
            <person name="Boniface M.C."/>
            <person name="Brunel D."/>
            <person name="Catrice O."/>
            <person name="Chaidir N."/>
            <person name="Claudel C."/>
            <person name="Donnadieu C."/>
            <person name="Faraut T."/>
            <person name="Fievet G."/>
            <person name="Helmstetter N."/>
            <person name="King M."/>
            <person name="Knapp S.J."/>
            <person name="Lai Z."/>
            <person name="Le Paslier M.C."/>
            <person name="Lippi Y."/>
            <person name="Lorenzon L."/>
            <person name="Mandel J.R."/>
            <person name="Marage G."/>
            <person name="Marchand G."/>
            <person name="Marquand E."/>
            <person name="Bret-Mestries E."/>
            <person name="Morien E."/>
            <person name="Nambeesan S."/>
            <person name="Nguyen T."/>
            <person name="Pegot-Espagnet P."/>
            <person name="Pouilly N."/>
            <person name="Raftis F."/>
            <person name="Sallet E."/>
            <person name="Schiex T."/>
            <person name="Thomas J."/>
            <person name="Vandecasteele C."/>
            <person name="Vares D."/>
            <person name="Vear F."/>
            <person name="Vautrin S."/>
            <person name="Crespi M."/>
            <person name="Mangin B."/>
            <person name="Burke J.M."/>
            <person name="Salse J."/>
            <person name="Munos S."/>
            <person name="Vincourt P."/>
            <person name="Rieseberg L.H."/>
            <person name="Langlade N.B."/>
        </authorList>
    </citation>
    <scope>NUCLEOTIDE SEQUENCE [LARGE SCALE GENOMIC DNA]</scope>
    <source>
        <strain evidence="3">cv. SF193</strain>
        <tissue evidence="1">Leaves</tissue>
    </source>
</reference>
<dbReference type="InParanoid" id="A0A251STZ8"/>
<reference evidence="2" key="2">
    <citation type="submission" date="2017-02" db="EMBL/GenBank/DDBJ databases">
        <title>Sunflower complete genome.</title>
        <authorList>
            <person name="Langlade N."/>
            <person name="Munos S."/>
        </authorList>
    </citation>
    <scope>NUCLEOTIDE SEQUENCE [LARGE SCALE GENOMIC DNA]</scope>
    <source>
        <tissue evidence="2">Leaves</tissue>
    </source>
</reference>
<organism evidence="2 3">
    <name type="scientific">Helianthus annuus</name>
    <name type="common">Common sunflower</name>
    <dbReference type="NCBI Taxonomy" id="4232"/>
    <lineage>
        <taxon>Eukaryota</taxon>
        <taxon>Viridiplantae</taxon>
        <taxon>Streptophyta</taxon>
        <taxon>Embryophyta</taxon>
        <taxon>Tracheophyta</taxon>
        <taxon>Spermatophyta</taxon>
        <taxon>Magnoliopsida</taxon>
        <taxon>eudicotyledons</taxon>
        <taxon>Gunneridae</taxon>
        <taxon>Pentapetalae</taxon>
        <taxon>asterids</taxon>
        <taxon>campanulids</taxon>
        <taxon>Asterales</taxon>
        <taxon>Asteraceae</taxon>
        <taxon>Asteroideae</taxon>
        <taxon>Heliantheae alliance</taxon>
        <taxon>Heliantheae</taxon>
        <taxon>Helianthus</taxon>
    </lineage>
</organism>
<evidence type="ECO:0000313" key="2">
    <source>
        <dbReference type="EMBL" id="OTG01766.1"/>
    </source>
</evidence>
<keyword evidence="3" id="KW-1185">Reference proteome</keyword>
<dbReference type="EMBL" id="CM007902">
    <property type="protein sequence ID" value="OTG01766.1"/>
    <property type="molecule type" value="Genomic_DNA"/>
</dbReference>
<dbReference type="AlphaFoldDB" id="A0A251STZ8"/>
<dbReference type="Gramene" id="mRNA:HanXRQr2_Chr13g0590951">
    <property type="protein sequence ID" value="mRNA:HanXRQr2_Chr13g0590951"/>
    <property type="gene ID" value="HanXRQr2_Chr13g0590951"/>
</dbReference>
<sequence length="60" mass="7070">MSPKVLRPATMTPMTTWDLRSVNLDKMFAPKLIRMAKTYLKKKKLFLGYVWLNDVKVEKP</sequence>
<dbReference type="Proteomes" id="UP000215914">
    <property type="component" value="Chromosome 13"/>
</dbReference>
<accession>A0A251STZ8</accession>